<reference evidence="12 13" key="1">
    <citation type="submission" date="2019-03" db="EMBL/GenBank/DDBJ databases">
        <title>Genomic Encyclopedia of Type Strains, Phase IV (KMG-IV): sequencing the most valuable type-strain genomes for metagenomic binning, comparative biology and taxonomic classification.</title>
        <authorList>
            <person name="Goeker M."/>
        </authorList>
    </citation>
    <scope>NUCLEOTIDE SEQUENCE [LARGE SCALE GENOMIC DNA]</scope>
    <source>
        <strain evidence="12 13">DSM 25964</strain>
    </source>
</reference>
<dbReference type="OrthoDB" id="9781904at2"/>
<proteinExistence type="predicted"/>
<dbReference type="PANTHER" id="PTHR24421">
    <property type="entry name" value="NITRATE/NITRITE SENSOR PROTEIN NARX-RELATED"/>
    <property type="match status" value="1"/>
</dbReference>
<dbReference type="Proteomes" id="UP000295066">
    <property type="component" value="Unassembled WGS sequence"/>
</dbReference>
<dbReference type="GO" id="GO:0016020">
    <property type="term" value="C:membrane"/>
    <property type="evidence" value="ECO:0007669"/>
    <property type="project" value="InterPro"/>
</dbReference>
<dbReference type="Gene3D" id="1.20.5.1930">
    <property type="match status" value="1"/>
</dbReference>
<evidence type="ECO:0000256" key="9">
    <source>
        <dbReference type="SAM" id="Phobius"/>
    </source>
</evidence>
<dbReference type="InterPro" id="IPR011712">
    <property type="entry name" value="Sig_transdc_His_kin_sub3_dim/P"/>
</dbReference>
<evidence type="ECO:0000256" key="8">
    <source>
        <dbReference type="ARBA" id="ARBA00023012"/>
    </source>
</evidence>
<evidence type="ECO:0000256" key="3">
    <source>
        <dbReference type="ARBA" id="ARBA00022553"/>
    </source>
</evidence>
<dbReference type="PANTHER" id="PTHR24421:SF10">
    <property type="entry name" value="NITRATE_NITRITE SENSOR PROTEIN NARQ"/>
    <property type="match status" value="1"/>
</dbReference>
<dbReference type="InterPro" id="IPR036890">
    <property type="entry name" value="HATPase_C_sf"/>
</dbReference>
<evidence type="ECO:0000256" key="7">
    <source>
        <dbReference type="ARBA" id="ARBA00022840"/>
    </source>
</evidence>
<dbReference type="GO" id="GO:0046983">
    <property type="term" value="F:protein dimerization activity"/>
    <property type="evidence" value="ECO:0007669"/>
    <property type="project" value="InterPro"/>
</dbReference>
<evidence type="ECO:0000256" key="4">
    <source>
        <dbReference type="ARBA" id="ARBA00022679"/>
    </source>
</evidence>
<evidence type="ECO:0000256" key="1">
    <source>
        <dbReference type="ARBA" id="ARBA00000085"/>
    </source>
</evidence>
<keyword evidence="9" id="KW-0472">Membrane</keyword>
<dbReference type="RefSeq" id="WP_133957022.1">
    <property type="nucleotide sequence ID" value="NZ_SORI01000004.1"/>
</dbReference>
<gene>
    <name evidence="12" type="ORF">C8D99_104177</name>
</gene>
<dbReference type="SUPFAM" id="SSF55874">
    <property type="entry name" value="ATPase domain of HSP90 chaperone/DNA topoisomerase II/histidine kinase"/>
    <property type="match status" value="1"/>
</dbReference>
<feature type="transmembrane region" description="Helical" evidence="9">
    <location>
        <begin position="163"/>
        <end position="183"/>
    </location>
</feature>
<evidence type="ECO:0000313" key="12">
    <source>
        <dbReference type="EMBL" id="TDY61932.1"/>
    </source>
</evidence>
<evidence type="ECO:0000256" key="5">
    <source>
        <dbReference type="ARBA" id="ARBA00022741"/>
    </source>
</evidence>
<keyword evidence="5" id="KW-0547">Nucleotide-binding</keyword>
<organism evidence="12 13">
    <name type="scientific">Aminivibrio pyruvatiphilus</name>
    <dbReference type="NCBI Taxonomy" id="1005740"/>
    <lineage>
        <taxon>Bacteria</taxon>
        <taxon>Thermotogati</taxon>
        <taxon>Synergistota</taxon>
        <taxon>Synergistia</taxon>
        <taxon>Synergistales</taxon>
        <taxon>Aminobacteriaceae</taxon>
        <taxon>Aminivibrio</taxon>
    </lineage>
</organism>
<dbReference type="CDD" id="cd16917">
    <property type="entry name" value="HATPase_UhpB-NarQ-NarX-like"/>
    <property type="match status" value="1"/>
</dbReference>
<protein>
    <recommendedName>
        <fullName evidence="2">histidine kinase</fullName>
        <ecNumber evidence="2">2.7.13.3</ecNumber>
    </recommendedName>
</protein>
<keyword evidence="9" id="KW-1133">Transmembrane helix</keyword>
<keyword evidence="4" id="KW-0808">Transferase</keyword>
<sequence length="457" mass="51261">MRRHLLLIITFAILLPALAVLLVSGFGLMQHEWAMESVARSYVQDMAENVASRLAGIETRKWGSELTSIEIRRFRVFTWGPSLPGWVAVVAADGRILFSSPGADNLAAIWRPNIPIGRAVEIKDREGNLYTIAVNPVSGGDRYVIAAVAWDQLLGPLVRVGRLWPILILLMAVGILLALWALWKWLIVPLRDLVEEIETLRWGKDLPALPDPVAVSEIGSLRTVLYRLARTAVERTLLRNRYVNDIVRVQEGEKSRIARELHDGPIQNITAMIQQIRLSRMAGNGEGMHRHLAIAEETAQVVVRELREMCDELSPPWIDLGLEQAMTELANRLARHYNIFISMDVDDSVELGRERLLSLFRIFQEGVSNAVRHGQATEMRAEVFRKGEAVVFEFHDNGKGFEPDMNYETLRVEGHRGLANMLERMMLVGGRLEVESVPGNGALVRCVMPDIPEAAAV</sequence>
<evidence type="ECO:0000259" key="10">
    <source>
        <dbReference type="Pfam" id="PF02518"/>
    </source>
</evidence>
<dbReference type="EMBL" id="SORI01000004">
    <property type="protein sequence ID" value="TDY61932.1"/>
    <property type="molecule type" value="Genomic_DNA"/>
</dbReference>
<dbReference type="GO" id="GO:0000155">
    <property type="term" value="F:phosphorelay sensor kinase activity"/>
    <property type="evidence" value="ECO:0007669"/>
    <property type="project" value="InterPro"/>
</dbReference>
<keyword evidence="13" id="KW-1185">Reference proteome</keyword>
<comment type="caution">
    <text evidence="12">The sequence shown here is derived from an EMBL/GenBank/DDBJ whole genome shotgun (WGS) entry which is preliminary data.</text>
</comment>
<dbReference type="EC" id="2.7.13.3" evidence="2"/>
<dbReference type="Pfam" id="PF02518">
    <property type="entry name" value="HATPase_c"/>
    <property type="match status" value="1"/>
</dbReference>
<keyword evidence="3" id="KW-0597">Phosphoprotein</keyword>
<evidence type="ECO:0000256" key="2">
    <source>
        <dbReference type="ARBA" id="ARBA00012438"/>
    </source>
</evidence>
<feature type="domain" description="Signal transduction histidine kinase subgroup 3 dimerisation and phosphoacceptor" evidence="11">
    <location>
        <begin position="253"/>
        <end position="316"/>
    </location>
</feature>
<feature type="domain" description="Histidine kinase/HSP90-like ATPase" evidence="10">
    <location>
        <begin position="358"/>
        <end position="449"/>
    </location>
</feature>
<accession>A0A4R8MCC5</accession>
<keyword evidence="6 12" id="KW-0418">Kinase</keyword>
<comment type="catalytic activity">
    <reaction evidence="1">
        <text>ATP + protein L-histidine = ADP + protein N-phospho-L-histidine.</text>
        <dbReference type="EC" id="2.7.13.3"/>
    </reaction>
</comment>
<dbReference type="InterPro" id="IPR003594">
    <property type="entry name" value="HATPase_dom"/>
</dbReference>
<dbReference type="AlphaFoldDB" id="A0A4R8MCC5"/>
<dbReference type="InterPro" id="IPR050482">
    <property type="entry name" value="Sensor_HK_TwoCompSys"/>
</dbReference>
<name>A0A4R8MCC5_9BACT</name>
<dbReference type="Gene3D" id="3.30.565.10">
    <property type="entry name" value="Histidine kinase-like ATPase, C-terminal domain"/>
    <property type="match status" value="1"/>
</dbReference>
<evidence type="ECO:0000256" key="6">
    <source>
        <dbReference type="ARBA" id="ARBA00022777"/>
    </source>
</evidence>
<keyword evidence="7" id="KW-0067">ATP-binding</keyword>
<keyword evidence="9" id="KW-0812">Transmembrane</keyword>
<evidence type="ECO:0000313" key="13">
    <source>
        <dbReference type="Proteomes" id="UP000295066"/>
    </source>
</evidence>
<dbReference type="GO" id="GO:0005524">
    <property type="term" value="F:ATP binding"/>
    <property type="evidence" value="ECO:0007669"/>
    <property type="project" value="UniProtKB-KW"/>
</dbReference>
<keyword evidence="8" id="KW-0902">Two-component regulatory system</keyword>
<evidence type="ECO:0000259" key="11">
    <source>
        <dbReference type="Pfam" id="PF07730"/>
    </source>
</evidence>
<dbReference type="Pfam" id="PF07730">
    <property type="entry name" value="HisKA_3"/>
    <property type="match status" value="1"/>
</dbReference>